<name>A0A089XAC8_STRGA</name>
<reference evidence="4" key="1">
    <citation type="journal article" date="2015" name="J. Biotechnol.">
        <title>Complete genome sequence of the actinobacterium Streptomyces glaucescens GLA.O (DSM 40922) consisting of a linear chromosome and one linear plasmid.</title>
        <authorList>
            <person name="Ortseifen V."/>
            <person name="Winkler A."/>
            <person name="Albersmeier A."/>
            <person name="Wendler S."/>
            <person name="Puhler A."/>
            <person name="Kalinowski J."/>
            <person name="Ruckert C."/>
        </authorList>
    </citation>
    <scope>NUCLEOTIDE SEQUENCE [LARGE SCALE GENOMIC DNA]</scope>
    <source>
        <strain evidence="4">DSM 40922 / GLA O</strain>
    </source>
</reference>
<dbReference type="InterPro" id="IPR025745">
    <property type="entry name" value="Mrr-like_N_dom"/>
</dbReference>
<dbReference type="SMART" id="SM00382">
    <property type="entry name" value="AAA"/>
    <property type="match status" value="1"/>
</dbReference>
<dbReference type="InterPro" id="IPR003593">
    <property type="entry name" value="AAA+_ATPase"/>
</dbReference>
<feature type="domain" description="AAA+ ATPase" evidence="2">
    <location>
        <begin position="424"/>
        <end position="592"/>
    </location>
</feature>
<dbReference type="SUPFAM" id="SSF52540">
    <property type="entry name" value="P-loop containing nucleoside triphosphate hydrolases"/>
    <property type="match status" value="1"/>
</dbReference>
<dbReference type="Pfam" id="PF07728">
    <property type="entry name" value="AAA_5"/>
    <property type="match status" value="1"/>
</dbReference>
<dbReference type="GO" id="GO:0016887">
    <property type="term" value="F:ATP hydrolysis activity"/>
    <property type="evidence" value="ECO:0007669"/>
    <property type="project" value="InterPro"/>
</dbReference>
<evidence type="ECO:0000313" key="4">
    <source>
        <dbReference type="Proteomes" id="UP000029482"/>
    </source>
</evidence>
<dbReference type="InterPro" id="IPR027417">
    <property type="entry name" value="P-loop_NTPase"/>
</dbReference>
<dbReference type="Gene3D" id="3.40.50.300">
    <property type="entry name" value="P-loop containing nucleotide triphosphate hydrolases"/>
    <property type="match status" value="1"/>
</dbReference>
<proteinExistence type="predicted"/>
<dbReference type="PANTHER" id="PTHR37291">
    <property type="entry name" value="5-METHYLCYTOSINE-SPECIFIC RESTRICTION ENZYME B"/>
    <property type="match status" value="1"/>
</dbReference>
<dbReference type="STRING" id="1907.SGLAU_10495"/>
<dbReference type="OrthoDB" id="9781481at2"/>
<dbReference type="EMBL" id="CP009438">
    <property type="protein sequence ID" value="AIR98104.1"/>
    <property type="molecule type" value="Genomic_DNA"/>
</dbReference>
<dbReference type="Pfam" id="PF14338">
    <property type="entry name" value="Mrr_N"/>
    <property type="match status" value="1"/>
</dbReference>
<dbReference type="eggNOG" id="COG1401">
    <property type="taxonomic scope" value="Bacteria"/>
</dbReference>
<dbReference type="AlphaFoldDB" id="A0A089XAC8"/>
<keyword evidence="3" id="KW-0255">Endonuclease</keyword>
<dbReference type="InterPro" id="IPR052934">
    <property type="entry name" value="Methyl-DNA_Rec/Restrict_Enz"/>
</dbReference>
<keyword evidence="4" id="KW-1185">Reference proteome</keyword>
<dbReference type="PANTHER" id="PTHR37291:SF1">
    <property type="entry name" value="TYPE IV METHYL-DIRECTED RESTRICTION ENZYME ECOKMCRB SUBUNIT"/>
    <property type="match status" value="1"/>
</dbReference>
<dbReference type="GO" id="GO:0004519">
    <property type="term" value="F:endonuclease activity"/>
    <property type="evidence" value="ECO:0007669"/>
    <property type="project" value="UniProtKB-KW"/>
</dbReference>
<sequence length="693" mass="77976">MPTLTARTKPRTRRSMELLAERPDGLHFSELWKLVVAELPLAEEDLERLKSGDTKGENAWKWQTSDLVMAGWLRKNNGYWRITALGREALEQHSDTEAFYGAARSAYAYWETHRHGFAYAQKLVGVIPAGRQLDLDTLAAETRLDRGPLARWLWGTRPKGAQWVVDGSGGAAPEVRADDTEKAELFAEIQDWQRLAEETVRPIELRELQELLARENERVPHAPSAWLLHGYLAHDADLVRAWITEGFCSLNAALIGPVDGSVSPEELRVRVEHGYRSVPASRREELASALLAFLSHMHPGDLVCTLSDGRFHLGTLTGPAEYKSGVLRRTVNWMDVRIDYNDLPEEVQGRFASQHDIVDMTSLLNDLLRLAPTAHPDDDSRAEEPEPEAVGRTGSELPAIDPSLADELLVTEDWLTEVRDLLQHRQQLIFYGPPGTGKTYLAQHIAEHLAGDPRAVKLVQFHPSYAYEDFFEGFRPTITKPEAAAGTGTLAFDLRPGPFRKLVDLAEADPSTPYFLIIDEINRANLAKVFGELYFVLEYRNRPVDLQYSGEFHLPRNVFIIGTMNTADRSIALVDAAMRRRFAFVALHPDEEPTDGMLARWIDEQTKSAKINPTEDVAALHRELNRRIEDKDFRIGPSYLMRPSVYGPGGLERVWRTSILPLLEEHHYGDDSVNIQARYGLAALRRAVSGGDA</sequence>
<dbReference type="eggNOG" id="COG0802">
    <property type="taxonomic scope" value="Bacteria"/>
</dbReference>
<dbReference type="RefSeq" id="WP_052413701.1">
    <property type="nucleotide sequence ID" value="NZ_CP009438.1"/>
</dbReference>
<dbReference type="GO" id="GO:0005524">
    <property type="term" value="F:ATP binding"/>
    <property type="evidence" value="ECO:0007669"/>
    <property type="project" value="InterPro"/>
</dbReference>
<dbReference type="CDD" id="cd00009">
    <property type="entry name" value="AAA"/>
    <property type="match status" value="1"/>
</dbReference>
<dbReference type="KEGG" id="sgu:SGLAU_10495"/>
<feature type="region of interest" description="Disordered" evidence="1">
    <location>
        <begin position="372"/>
        <end position="398"/>
    </location>
</feature>
<dbReference type="Proteomes" id="UP000029482">
    <property type="component" value="Chromosome"/>
</dbReference>
<evidence type="ECO:0000313" key="3">
    <source>
        <dbReference type="EMBL" id="AIR98104.1"/>
    </source>
</evidence>
<evidence type="ECO:0000256" key="1">
    <source>
        <dbReference type="SAM" id="MobiDB-lite"/>
    </source>
</evidence>
<gene>
    <name evidence="3" type="ORF">SGLAU_10495</name>
</gene>
<keyword evidence="3" id="KW-0378">Hydrolase</keyword>
<dbReference type="eggNOG" id="COG1484">
    <property type="taxonomic scope" value="Bacteria"/>
</dbReference>
<keyword evidence="3" id="KW-0540">Nuclease</keyword>
<feature type="compositionally biased region" description="Basic and acidic residues" evidence="1">
    <location>
        <begin position="375"/>
        <end position="384"/>
    </location>
</feature>
<dbReference type="HOGENOM" id="CLU_397343_0_0_11"/>
<accession>A0A089XAC8</accession>
<protein>
    <submittedName>
        <fullName evidence="3">GTPase subunit of restriction endonuclease-like protein</fullName>
    </submittedName>
</protein>
<evidence type="ECO:0000259" key="2">
    <source>
        <dbReference type="SMART" id="SM00382"/>
    </source>
</evidence>
<dbReference type="InterPro" id="IPR011704">
    <property type="entry name" value="ATPase_dyneun-rel_AAA"/>
</dbReference>
<dbReference type="REBASE" id="94342">
    <property type="entry name" value="SglGLAMcrBCP"/>
</dbReference>
<organism evidence="3 4">
    <name type="scientific">Streptomyces glaucescens</name>
    <dbReference type="NCBI Taxonomy" id="1907"/>
    <lineage>
        <taxon>Bacteria</taxon>
        <taxon>Bacillati</taxon>
        <taxon>Actinomycetota</taxon>
        <taxon>Actinomycetes</taxon>
        <taxon>Kitasatosporales</taxon>
        <taxon>Streptomycetaceae</taxon>
        <taxon>Streptomyces</taxon>
    </lineage>
</organism>